<evidence type="ECO:0000313" key="3">
    <source>
        <dbReference type="Proteomes" id="UP000000763"/>
    </source>
</evidence>
<dbReference type="Proteomes" id="UP000000763">
    <property type="component" value="Chromosome 6"/>
</dbReference>
<feature type="region of interest" description="Disordered" evidence="1">
    <location>
        <begin position="1"/>
        <end position="61"/>
    </location>
</feature>
<reference evidence="3" key="1">
    <citation type="journal article" date="2005" name="Nature">
        <title>The map-based sequence of the rice genome.</title>
        <authorList>
            <consortium name="International rice genome sequencing project (IRGSP)"/>
            <person name="Matsumoto T."/>
            <person name="Wu J."/>
            <person name="Kanamori H."/>
            <person name="Katayose Y."/>
            <person name="Fujisawa M."/>
            <person name="Namiki N."/>
            <person name="Mizuno H."/>
            <person name="Yamamoto K."/>
            <person name="Antonio B.A."/>
            <person name="Baba T."/>
            <person name="Sakata K."/>
            <person name="Nagamura Y."/>
            <person name="Aoki H."/>
            <person name="Arikawa K."/>
            <person name="Arita K."/>
            <person name="Bito T."/>
            <person name="Chiden Y."/>
            <person name="Fujitsuka N."/>
            <person name="Fukunaka R."/>
            <person name="Hamada M."/>
            <person name="Harada C."/>
            <person name="Hayashi A."/>
            <person name="Hijishita S."/>
            <person name="Honda M."/>
            <person name="Hosokawa S."/>
            <person name="Ichikawa Y."/>
            <person name="Idonuma A."/>
            <person name="Iijima M."/>
            <person name="Ikeda M."/>
            <person name="Ikeno M."/>
            <person name="Ito K."/>
            <person name="Ito S."/>
            <person name="Ito T."/>
            <person name="Ito Y."/>
            <person name="Ito Y."/>
            <person name="Iwabuchi A."/>
            <person name="Kamiya K."/>
            <person name="Karasawa W."/>
            <person name="Kurita K."/>
            <person name="Katagiri S."/>
            <person name="Kikuta A."/>
            <person name="Kobayashi H."/>
            <person name="Kobayashi N."/>
            <person name="Machita K."/>
            <person name="Maehara T."/>
            <person name="Masukawa M."/>
            <person name="Mizubayashi T."/>
            <person name="Mukai Y."/>
            <person name="Nagasaki H."/>
            <person name="Nagata Y."/>
            <person name="Naito S."/>
            <person name="Nakashima M."/>
            <person name="Nakama Y."/>
            <person name="Nakamichi Y."/>
            <person name="Nakamura M."/>
            <person name="Meguro A."/>
            <person name="Negishi M."/>
            <person name="Ohta I."/>
            <person name="Ohta T."/>
            <person name="Okamoto M."/>
            <person name="Ono N."/>
            <person name="Saji S."/>
            <person name="Sakaguchi M."/>
            <person name="Sakai K."/>
            <person name="Shibata M."/>
            <person name="Shimokawa T."/>
            <person name="Song J."/>
            <person name="Takazaki Y."/>
            <person name="Terasawa K."/>
            <person name="Tsugane M."/>
            <person name="Tsuji K."/>
            <person name="Ueda S."/>
            <person name="Waki K."/>
            <person name="Yamagata H."/>
            <person name="Yamamoto M."/>
            <person name="Yamamoto S."/>
            <person name="Yamane H."/>
            <person name="Yoshiki S."/>
            <person name="Yoshihara R."/>
            <person name="Yukawa K."/>
            <person name="Zhong H."/>
            <person name="Yano M."/>
            <person name="Yuan Q."/>
            <person name="Ouyang S."/>
            <person name="Liu J."/>
            <person name="Jones K.M."/>
            <person name="Gansberger K."/>
            <person name="Moffat K."/>
            <person name="Hill J."/>
            <person name="Bera J."/>
            <person name="Fadrosh D."/>
            <person name="Jin S."/>
            <person name="Johri S."/>
            <person name="Kim M."/>
            <person name="Overton L."/>
            <person name="Reardon M."/>
            <person name="Tsitrin T."/>
            <person name="Vuong H."/>
            <person name="Weaver B."/>
            <person name="Ciecko A."/>
            <person name="Tallon L."/>
            <person name="Jackson J."/>
            <person name="Pai G."/>
            <person name="Aken S.V."/>
            <person name="Utterback T."/>
            <person name="Reidmuller S."/>
            <person name="Feldblyum T."/>
            <person name="Hsiao J."/>
            <person name="Zismann V."/>
            <person name="Iobst S."/>
            <person name="de Vazeille A.R."/>
            <person name="Buell C.R."/>
            <person name="Ying K."/>
            <person name="Li Y."/>
            <person name="Lu T."/>
            <person name="Huang Y."/>
            <person name="Zhao Q."/>
            <person name="Feng Q."/>
            <person name="Zhang L."/>
            <person name="Zhu J."/>
            <person name="Weng Q."/>
            <person name="Mu J."/>
            <person name="Lu Y."/>
            <person name="Fan D."/>
            <person name="Liu Y."/>
            <person name="Guan J."/>
            <person name="Zhang Y."/>
            <person name="Yu S."/>
            <person name="Liu X."/>
            <person name="Zhang Y."/>
            <person name="Hong G."/>
            <person name="Han B."/>
            <person name="Choisne N."/>
            <person name="Demange N."/>
            <person name="Orjeda G."/>
            <person name="Samain S."/>
            <person name="Cattolico L."/>
            <person name="Pelletier E."/>
            <person name="Couloux A."/>
            <person name="Segurens B."/>
            <person name="Wincker P."/>
            <person name="D'Hont A."/>
            <person name="Scarpelli C."/>
            <person name="Weissenbach J."/>
            <person name="Salanoubat M."/>
            <person name="Quetier F."/>
            <person name="Yu Y."/>
            <person name="Kim H.R."/>
            <person name="Rambo T."/>
            <person name="Currie J."/>
            <person name="Collura K."/>
            <person name="Luo M."/>
            <person name="Yang T."/>
            <person name="Ammiraju J.S.S."/>
            <person name="Engler F."/>
            <person name="Soderlund C."/>
            <person name="Wing R.A."/>
            <person name="Palmer L.E."/>
            <person name="de la Bastide M."/>
            <person name="Spiegel L."/>
            <person name="Nascimento L."/>
            <person name="Zutavern T."/>
            <person name="O'Shaughnessy A."/>
            <person name="Dike S."/>
            <person name="Dedhia N."/>
            <person name="Preston R."/>
            <person name="Balija V."/>
            <person name="McCombie W.R."/>
            <person name="Chow T."/>
            <person name="Chen H."/>
            <person name="Chung M."/>
            <person name="Chen C."/>
            <person name="Shaw J."/>
            <person name="Wu H."/>
            <person name="Hsiao K."/>
            <person name="Chao Y."/>
            <person name="Chu M."/>
            <person name="Cheng C."/>
            <person name="Hour A."/>
            <person name="Lee P."/>
            <person name="Lin S."/>
            <person name="Lin Y."/>
            <person name="Liou J."/>
            <person name="Liu S."/>
            <person name="Hsing Y."/>
            <person name="Raghuvanshi S."/>
            <person name="Mohanty A."/>
            <person name="Bharti A.K."/>
            <person name="Gaur A."/>
            <person name="Gupta V."/>
            <person name="Kumar D."/>
            <person name="Ravi V."/>
            <person name="Vij S."/>
            <person name="Kapur A."/>
            <person name="Khurana P."/>
            <person name="Khurana P."/>
            <person name="Khurana J.P."/>
            <person name="Tyagi A.K."/>
            <person name="Gaikwad K."/>
            <person name="Singh A."/>
            <person name="Dalal V."/>
            <person name="Srivastava S."/>
            <person name="Dixit A."/>
            <person name="Pal A.K."/>
            <person name="Ghazi I.A."/>
            <person name="Yadav M."/>
            <person name="Pandit A."/>
            <person name="Bhargava A."/>
            <person name="Sureshbabu K."/>
            <person name="Batra K."/>
            <person name="Sharma T.R."/>
            <person name="Mohapatra T."/>
            <person name="Singh N.K."/>
            <person name="Messing J."/>
            <person name="Nelson A.B."/>
            <person name="Fuks G."/>
            <person name="Kavchok S."/>
            <person name="Keizer G."/>
            <person name="Linton E."/>
            <person name="Llaca V."/>
            <person name="Song R."/>
            <person name="Tanyolac B."/>
            <person name="Young S."/>
            <person name="Ho-Il K."/>
            <person name="Hahn J.H."/>
            <person name="Sangsakoo G."/>
            <person name="Vanavichit A."/>
            <person name="de Mattos Luiz.A.T."/>
            <person name="Zimmer P.D."/>
            <person name="Malone G."/>
            <person name="Dellagostin O."/>
            <person name="de Oliveira A.C."/>
            <person name="Bevan M."/>
            <person name="Bancroft I."/>
            <person name="Minx P."/>
            <person name="Cordum H."/>
            <person name="Wilson R."/>
            <person name="Cheng Z."/>
            <person name="Jin W."/>
            <person name="Jiang J."/>
            <person name="Leong S.A."/>
            <person name="Iwama H."/>
            <person name="Gojobori T."/>
            <person name="Itoh T."/>
            <person name="Niimura Y."/>
            <person name="Fujii Y."/>
            <person name="Habara T."/>
            <person name="Sakai H."/>
            <person name="Sato Y."/>
            <person name="Wilson G."/>
            <person name="Kumar K."/>
            <person name="McCouch S."/>
            <person name="Juretic N."/>
            <person name="Hoen D."/>
            <person name="Wright S."/>
            <person name="Bruskiewich R."/>
            <person name="Bureau T."/>
            <person name="Miyao A."/>
            <person name="Hirochika H."/>
            <person name="Nishikawa T."/>
            <person name="Kadowaki K."/>
            <person name="Sugiura M."/>
            <person name="Burr B."/>
            <person name="Sasaki T."/>
        </authorList>
    </citation>
    <scope>NUCLEOTIDE SEQUENCE [LARGE SCALE GENOMIC DNA]</scope>
    <source>
        <strain evidence="3">cv. Nipponbare</strain>
    </source>
</reference>
<proteinExistence type="predicted"/>
<name>Q5Z600_ORYSJ</name>
<evidence type="ECO:0000313" key="2">
    <source>
        <dbReference type="EMBL" id="BAD61956.1"/>
    </source>
</evidence>
<gene>
    <name evidence="2" type="primary">P0612G07.17</name>
</gene>
<sequence length="119" mass="13094">MDFFGCTRQSSTLQSPNLASSVVHGSTPSAAAAPSPCFASSTSPPPSANPPPSRRRSDSLPHHHCFSFSLVKQKKRKVRAPPGAGEDVLLWRSGRVANLPKKPKYHDEFQDFKKKIRRL</sequence>
<evidence type="ECO:0000256" key="1">
    <source>
        <dbReference type="SAM" id="MobiDB-lite"/>
    </source>
</evidence>
<feature type="compositionally biased region" description="Polar residues" evidence="1">
    <location>
        <begin position="7"/>
        <end position="24"/>
    </location>
</feature>
<feature type="compositionally biased region" description="Low complexity" evidence="1">
    <location>
        <begin position="26"/>
        <end position="42"/>
    </location>
</feature>
<reference evidence="3" key="2">
    <citation type="journal article" date="2008" name="Nucleic Acids Res.">
        <title>The rice annotation project database (RAP-DB): 2008 update.</title>
        <authorList>
            <consortium name="The rice annotation project (RAP)"/>
        </authorList>
    </citation>
    <scope>GENOME REANNOTATION</scope>
    <source>
        <strain evidence="3">cv. Nipponbare</strain>
    </source>
</reference>
<feature type="compositionally biased region" description="Pro residues" evidence="1">
    <location>
        <begin position="43"/>
        <end position="52"/>
    </location>
</feature>
<protein>
    <submittedName>
        <fullName evidence="2">Uncharacterized protein</fullName>
    </submittedName>
</protein>
<accession>Q5Z600</accession>
<organism evidence="2 3">
    <name type="scientific">Oryza sativa subsp. japonica</name>
    <name type="common">Rice</name>
    <dbReference type="NCBI Taxonomy" id="39947"/>
    <lineage>
        <taxon>Eukaryota</taxon>
        <taxon>Viridiplantae</taxon>
        <taxon>Streptophyta</taxon>
        <taxon>Embryophyta</taxon>
        <taxon>Tracheophyta</taxon>
        <taxon>Spermatophyta</taxon>
        <taxon>Magnoliopsida</taxon>
        <taxon>Liliopsida</taxon>
        <taxon>Poales</taxon>
        <taxon>Poaceae</taxon>
        <taxon>BOP clade</taxon>
        <taxon>Oryzoideae</taxon>
        <taxon>Oryzeae</taxon>
        <taxon>Oryzinae</taxon>
        <taxon>Oryza</taxon>
        <taxon>Oryza sativa</taxon>
    </lineage>
</organism>
<dbReference type="EMBL" id="AP005461">
    <property type="protein sequence ID" value="BAD61956.1"/>
    <property type="molecule type" value="Genomic_DNA"/>
</dbReference>
<dbReference type="AlphaFoldDB" id="Q5Z600"/>